<comment type="caution">
    <text evidence="2">The sequence shown here is derived from an EMBL/GenBank/DDBJ whole genome shotgun (WGS) entry which is preliminary data.</text>
</comment>
<evidence type="ECO:0000313" key="2">
    <source>
        <dbReference type="EMBL" id="GID45235.1"/>
    </source>
</evidence>
<dbReference type="Gene3D" id="3.60.21.10">
    <property type="match status" value="1"/>
</dbReference>
<dbReference type="EMBL" id="BOMF01000048">
    <property type="protein sequence ID" value="GID45235.1"/>
    <property type="molecule type" value="Genomic_DNA"/>
</dbReference>
<reference evidence="2" key="1">
    <citation type="submission" date="2021-01" db="EMBL/GenBank/DDBJ databases">
        <title>Whole genome shotgun sequence of Actinoplanes capillaceus NBRC 16408.</title>
        <authorList>
            <person name="Komaki H."/>
            <person name="Tamura T."/>
        </authorList>
    </citation>
    <scope>NUCLEOTIDE SEQUENCE [LARGE SCALE GENOMIC DNA]</scope>
    <source>
        <strain evidence="2">NBRC 16408</strain>
    </source>
</reference>
<dbReference type="RefSeq" id="WP_239140370.1">
    <property type="nucleotide sequence ID" value="NZ_BAAAGQ010000031.1"/>
</dbReference>
<protein>
    <recommendedName>
        <fullName evidence="1">Calcineurin-like phosphoesterase domain-containing protein</fullName>
    </recommendedName>
</protein>
<sequence>MMRLLGTPPEPLDTIPYRSAARGGGTESLPLAVERRRVDTLPDGCDAVLVAGDLQGVAPSPVTGRPGLLGVALAEQLSHWAADGLLPPPGRVGVLLAGDLYSAPGADLRGASGPVSEVWLAFAAAGCPMVYGVAGNHDEVTAAEVGTYGPEVALLDGVRRVFGGLTVAGVSGIAGDPARPMRRTPEDFEATVRAAVAAPPPDVLLLHEGPAGATPEQRGNPALRRALERGGPALTVCGHVHWHDPLATLGDGHVLNVDARAVVLTAER</sequence>
<dbReference type="SUPFAM" id="SSF56300">
    <property type="entry name" value="Metallo-dependent phosphatases"/>
    <property type="match status" value="1"/>
</dbReference>
<accession>A0ABQ3WG47</accession>
<gene>
    <name evidence="2" type="ORF">Aca07nite_25100</name>
</gene>
<proteinExistence type="predicted"/>
<organism evidence="2">
    <name type="scientific">Actinoplanes campanulatus</name>
    <dbReference type="NCBI Taxonomy" id="113559"/>
    <lineage>
        <taxon>Bacteria</taxon>
        <taxon>Bacillati</taxon>
        <taxon>Actinomycetota</taxon>
        <taxon>Actinomycetes</taxon>
        <taxon>Micromonosporales</taxon>
        <taxon>Micromonosporaceae</taxon>
        <taxon>Actinoplanes</taxon>
    </lineage>
</organism>
<feature type="domain" description="Calcineurin-like phosphoesterase" evidence="1">
    <location>
        <begin position="48"/>
        <end position="242"/>
    </location>
</feature>
<dbReference type="InterPro" id="IPR004843">
    <property type="entry name" value="Calcineurin-like_PHP"/>
</dbReference>
<name>A0ABQ3WG47_9ACTN</name>
<evidence type="ECO:0000259" key="1">
    <source>
        <dbReference type="Pfam" id="PF00149"/>
    </source>
</evidence>
<dbReference type="InterPro" id="IPR029052">
    <property type="entry name" value="Metallo-depent_PP-like"/>
</dbReference>
<dbReference type="Pfam" id="PF00149">
    <property type="entry name" value="Metallophos"/>
    <property type="match status" value="1"/>
</dbReference>